<dbReference type="Gene3D" id="2.160.20.10">
    <property type="entry name" value="Single-stranded right-handed beta-helix, Pectin lyase-like"/>
    <property type="match status" value="1"/>
</dbReference>
<evidence type="ECO:0000256" key="1">
    <source>
        <dbReference type="SAM" id="MobiDB-lite"/>
    </source>
</evidence>
<reference evidence="2" key="1">
    <citation type="journal article" date="2015" name="Nature">
        <title>Complex archaea that bridge the gap between prokaryotes and eukaryotes.</title>
        <authorList>
            <person name="Spang A."/>
            <person name="Saw J.H."/>
            <person name="Jorgensen S.L."/>
            <person name="Zaremba-Niedzwiedzka K."/>
            <person name="Martijn J."/>
            <person name="Lind A.E."/>
            <person name="van Eijk R."/>
            <person name="Schleper C."/>
            <person name="Guy L."/>
            <person name="Ettema T.J."/>
        </authorList>
    </citation>
    <scope>NUCLEOTIDE SEQUENCE</scope>
</reference>
<dbReference type="AlphaFoldDB" id="A0A0F9APR1"/>
<name>A0A0F9APR1_9ZZZZ</name>
<feature type="region of interest" description="Disordered" evidence="1">
    <location>
        <begin position="146"/>
        <end position="177"/>
    </location>
</feature>
<dbReference type="EMBL" id="LAZR01053589">
    <property type="protein sequence ID" value="KKK80419.1"/>
    <property type="molecule type" value="Genomic_DNA"/>
</dbReference>
<sequence>MKRHILISSLILLSVQSLAAAAVRPVPQQYPTIQAAINAAVDGVDWVVVAPGVYTGAGNRYIDFGGKAIIVTSQINPSSPDPAIIAATIIDCEGTKNNPHRAFWFHSGEGPNSKVLGFTIKNGYAIGSKGANGVFGYTGDPTDAAPSGDYDSIDPYDPDGQPRALPGKNATGNGYGGAILCENNSSPSIKY</sequence>
<dbReference type="InterPro" id="IPR012334">
    <property type="entry name" value="Pectin_lyas_fold"/>
</dbReference>
<proteinExistence type="predicted"/>
<evidence type="ECO:0008006" key="3">
    <source>
        <dbReference type="Google" id="ProtNLM"/>
    </source>
</evidence>
<protein>
    <recommendedName>
        <fullName evidence="3">DUF1565 domain-containing protein</fullName>
    </recommendedName>
</protein>
<evidence type="ECO:0000313" key="2">
    <source>
        <dbReference type="EMBL" id="KKK80419.1"/>
    </source>
</evidence>
<accession>A0A0F9APR1</accession>
<feature type="non-terminal residue" evidence="2">
    <location>
        <position position="191"/>
    </location>
</feature>
<gene>
    <name evidence="2" type="ORF">LCGC14_2823690</name>
</gene>
<dbReference type="SUPFAM" id="SSF51126">
    <property type="entry name" value="Pectin lyase-like"/>
    <property type="match status" value="1"/>
</dbReference>
<organism evidence="2">
    <name type="scientific">marine sediment metagenome</name>
    <dbReference type="NCBI Taxonomy" id="412755"/>
    <lineage>
        <taxon>unclassified sequences</taxon>
        <taxon>metagenomes</taxon>
        <taxon>ecological metagenomes</taxon>
    </lineage>
</organism>
<dbReference type="InterPro" id="IPR011050">
    <property type="entry name" value="Pectin_lyase_fold/virulence"/>
</dbReference>
<comment type="caution">
    <text evidence="2">The sequence shown here is derived from an EMBL/GenBank/DDBJ whole genome shotgun (WGS) entry which is preliminary data.</text>
</comment>